<gene>
    <name evidence="8" type="ORF">K469DRAFT_776168</name>
</gene>
<dbReference type="GO" id="GO:0020037">
    <property type="term" value="F:heme binding"/>
    <property type="evidence" value="ECO:0007669"/>
    <property type="project" value="InterPro"/>
</dbReference>
<evidence type="ECO:0000256" key="1">
    <source>
        <dbReference type="ARBA" id="ARBA00010617"/>
    </source>
</evidence>
<keyword evidence="9" id="KW-1185">Reference proteome</keyword>
<keyword evidence="2 6" id="KW-0479">Metal-binding</keyword>
<evidence type="ECO:0000256" key="5">
    <source>
        <dbReference type="ARBA" id="ARBA00023033"/>
    </source>
</evidence>
<dbReference type="InterPro" id="IPR001128">
    <property type="entry name" value="Cyt_P450"/>
</dbReference>
<keyword evidence="7" id="KW-0812">Transmembrane</keyword>
<dbReference type="PRINTS" id="PR00385">
    <property type="entry name" value="P450"/>
</dbReference>
<dbReference type="GO" id="GO:0004497">
    <property type="term" value="F:monooxygenase activity"/>
    <property type="evidence" value="ECO:0007669"/>
    <property type="project" value="UniProtKB-KW"/>
</dbReference>
<evidence type="ECO:0000256" key="6">
    <source>
        <dbReference type="PIRSR" id="PIRSR602401-1"/>
    </source>
</evidence>
<evidence type="ECO:0000256" key="3">
    <source>
        <dbReference type="ARBA" id="ARBA00023002"/>
    </source>
</evidence>
<dbReference type="GO" id="GO:0016705">
    <property type="term" value="F:oxidoreductase activity, acting on paired donors, with incorporation or reduction of molecular oxygen"/>
    <property type="evidence" value="ECO:0007669"/>
    <property type="project" value="InterPro"/>
</dbReference>
<comment type="similarity">
    <text evidence="1">Belongs to the cytochrome P450 family.</text>
</comment>
<proteinExistence type="inferred from homology"/>
<evidence type="ECO:0000313" key="9">
    <source>
        <dbReference type="Proteomes" id="UP000800200"/>
    </source>
</evidence>
<sequence>MTASPVLLKSLTTSMLPLNMSVFILVALFMWLIYKWASYDQRLKHLPPGPRRLPIIGNLLSLRDADKIPEITTGWARKYGDIVYTKMGGTHFIWLCSPSTVKELMDKRGSIYSSRPYMPMAFDAVSNQRRQFFMPYGEQWRNVRKVSHAALNHKSSMSYIPVQDFESKQAIWELLHAKDDWEFYDINRRYASSVIMLVTYGHRIANWDDPVFKKLFHVLEHFTLMAEPGAWLVDGFPSLAKLPSIMVQNWWKIGREWHEYDSSVYLELYRNLVGQIERGVAADCFVKDFYLANPEKNGIDEEGAAYAAGSMVEAGSESTSTAINTWLLACLLFPGVVKAGQEELDRVVGDKRLPEFSDEPNIPYIRAMAKETLRWRPITKLGTPHATTEDDWYQGYFIPKKSVVILNWWAIHFNEKQWHYPEVFDPSRYLDDPLSTAEAMTAANPDERDHFTYGAGRRSCPGVHIAQNSLFINMARVLWAFNIKKAVDFNGTVIEPSRRTEPGFLAVPERFPCHFEPRSLERACILEQTWTKAQEDGLHWSRAKKTM</sequence>
<dbReference type="InterPro" id="IPR050364">
    <property type="entry name" value="Cytochrome_P450_fung"/>
</dbReference>
<dbReference type="PANTHER" id="PTHR46300">
    <property type="entry name" value="P450, PUTATIVE (EUROFUNG)-RELATED-RELATED"/>
    <property type="match status" value="1"/>
</dbReference>
<keyword evidence="4 6" id="KW-0408">Iron</keyword>
<dbReference type="CDD" id="cd11065">
    <property type="entry name" value="CYP64-like"/>
    <property type="match status" value="1"/>
</dbReference>
<protein>
    <submittedName>
        <fullName evidence="8">O-methylsterigmatocystin oxidoreductase</fullName>
    </submittedName>
</protein>
<keyword evidence="7" id="KW-0472">Membrane</keyword>
<dbReference type="InterPro" id="IPR036396">
    <property type="entry name" value="Cyt_P450_sf"/>
</dbReference>
<dbReference type="AlphaFoldDB" id="A0A6A6E6U9"/>
<dbReference type="Pfam" id="PF00067">
    <property type="entry name" value="p450"/>
    <property type="match status" value="1"/>
</dbReference>
<accession>A0A6A6E6U9</accession>
<dbReference type="SUPFAM" id="SSF48264">
    <property type="entry name" value="Cytochrome P450"/>
    <property type="match status" value="1"/>
</dbReference>
<keyword evidence="5" id="KW-0503">Monooxygenase</keyword>
<dbReference type="Gene3D" id="1.10.630.10">
    <property type="entry name" value="Cytochrome P450"/>
    <property type="match status" value="1"/>
</dbReference>
<dbReference type="PANTHER" id="PTHR46300:SF2">
    <property type="entry name" value="CYTOCHROME P450 MONOOXYGENASE ALNH-RELATED"/>
    <property type="match status" value="1"/>
</dbReference>
<dbReference type="EMBL" id="ML994630">
    <property type="protein sequence ID" value="KAF2186198.1"/>
    <property type="molecule type" value="Genomic_DNA"/>
</dbReference>
<keyword evidence="3" id="KW-0560">Oxidoreductase</keyword>
<name>A0A6A6E6U9_9PEZI</name>
<feature type="transmembrane region" description="Helical" evidence="7">
    <location>
        <begin position="15"/>
        <end position="34"/>
    </location>
</feature>
<keyword evidence="7" id="KW-1133">Transmembrane helix</keyword>
<reference evidence="8" key="1">
    <citation type="journal article" date="2020" name="Stud. Mycol.">
        <title>101 Dothideomycetes genomes: a test case for predicting lifestyles and emergence of pathogens.</title>
        <authorList>
            <person name="Haridas S."/>
            <person name="Albert R."/>
            <person name="Binder M."/>
            <person name="Bloem J."/>
            <person name="Labutti K."/>
            <person name="Salamov A."/>
            <person name="Andreopoulos B."/>
            <person name="Baker S."/>
            <person name="Barry K."/>
            <person name="Bills G."/>
            <person name="Bluhm B."/>
            <person name="Cannon C."/>
            <person name="Castanera R."/>
            <person name="Culley D."/>
            <person name="Daum C."/>
            <person name="Ezra D."/>
            <person name="Gonzalez J."/>
            <person name="Henrissat B."/>
            <person name="Kuo A."/>
            <person name="Liang C."/>
            <person name="Lipzen A."/>
            <person name="Lutzoni F."/>
            <person name="Magnuson J."/>
            <person name="Mondo S."/>
            <person name="Nolan M."/>
            <person name="Ohm R."/>
            <person name="Pangilinan J."/>
            <person name="Park H.-J."/>
            <person name="Ramirez L."/>
            <person name="Alfaro M."/>
            <person name="Sun H."/>
            <person name="Tritt A."/>
            <person name="Yoshinaga Y."/>
            <person name="Zwiers L.-H."/>
            <person name="Turgeon B."/>
            <person name="Goodwin S."/>
            <person name="Spatafora J."/>
            <person name="Crous P."/>
            <person name="Grigoriev I."/>
        </authorList>
    </citation>
    <scope>NUCLEOTIDE SEQUENCE</scope>
    <source>
        <strain evidence="8">CBS 207.26</strain>
    </source>
</reference>
<dbReference type="GO" id="GO:0005506">
    <property type="term" value="F:iron ion binding"/>
    <property type="evidence" value="ECO:0007669"/>
    <property type="project" value="InterPro"/>
</dbReference>
<dbReference type="InterPro" id="IPR002401">
    <property type="entry name" value="Cyt_P450_E_grp-I"/>
</dbReference>
<feature type="binding site" description="axial binding residue" evidence="6">
    <location>
        <position position="460"/>
    </location>
    <ligand>
        <name>heme</name>
        <dbReference type="ChEBI" id="CHEBI:30413"/>
    </ligand>
    <ligandPart>
        <name>Fe</name>
        <dbReference type="ChEBI" id="CHEBI:18248"/>
    </ligandPart>
</feature>
<evidence type="ECO:0000256" key="4">
    <source>
        <dbReference type="ARBA" id="ARBA00023004"/>
    </source>
</evidence>
<dbReference type="Proteomes" id="UP000800200">
    <property type="component" value="Unassembled WGS sequence"/>
</dbReference>
<evidence type="ECO:0000313" key="8">
    <source>
        <dbReference type="EMBL" id="KAF2186198.1"/>
    </source>
</evidence>
<organism evidence="8 9">
    <name type="scientific">Zopfia rhizophila CBS 207.26</name>
    <dbReference type="NCBI Taxonomy" id="1314779"/>
    <lineage>
        <taxon>Eukaryota</taxon>
        <taxon>Fungi</taxon>
        <taxon>Dikarya</taxon>
        <taxon>Ascomycota</taxon>
        <taxon>Pezizomycotina</taxon>
        <taxon>Dothideomycetes</taxon>
        <taxon>Dothideomycetes incertae sedis</taxon>
        <taxon>Zopfiaceae</taxon>
        <taxon>Zopfia</taxon>
    </lineage>
</organism>
<evidence type="ECO:0000256" key="7">
    <source>
        <dbReference type="SAM" id="Phobius"/>
    </source>
</evidence>
<evidence type="ECO:0000256" key="2">
    <source>
        <dbReference type="ARBA" id="ARBA00022723"/>
    </source>
</evidence>
<comment type="cofactor">
    <cofactor evidence="6">
        <name>heme</name>
        <dbReference type="ChEBI" id="CHEBI:30413"/>
    </cofactor>
</comment>
<dbReference type="OrthoDB" id="1055148at2759"/>
<keyword evidence="6" id="KW-0349">Heme</keyword>
<dbReference type="PRINTS" id="PR00463">
    <property type="entry name" value="EP450I"/>
</dbReference>